<dbReference type="KEGG" id="nmy:CJ229_006905"/>
<dbReference type="PRINTS" id="PR01950">
    <property type="entry name" value="LANCSUPER"/>
</dbReference>
<dbReference type="InterPro" id="IPR058053">
    <property type="entry name" value="RamC_C"/>
</dbReference>
<name>A0AAF0YI01_9STAP</name>
<evidence type="ECO:0000313" key="2">
    <source>
        <dbReference type="Proteomes" id="UP000243626"/>
    </source>
</evidence>
<evidence type="ECO:0000313" key="1">
    <source>
        <dbReference type="EMBL" id="WOS95820.1"/>
    </source>
</evidence>
<dbReference type="GO" id="GO:0031179">
    <property type="term" value="P:peptide modification"/>
    <property type="evidence" value="ECO:0007669"/>
    <property type="project" value="InterPro"/>
</dbReference>
<dbReference type="Pfam" id="PF05147">
    <property type="entry name" value="LANC_like"/>
    <property type="match status" value="3"/>
</dbReference>
<protein>
    <submittedName>
        <fullName evidence="1">Lanthionine synthetase C family protein</fullName>
    </submittedName>
</protein>
<dbReference type="CDD" id="cd04791">
    <property type="entry name" value="LanC_SerThrkinase"/>
    <property type="match status" value="1"/>
</dbReference>
<reference evidence="2" key="1">
    <citation type="submission" date="2017-09" db="EMBL/GenBank/DDBJ databases">
        <title>Bacterial strain isolated from the female urinary microbiota.</title>
        <authorList>
            <person name="Thomas-White K."/>
            <person name="Kumar N."/>
            <person name="Forster S."/>
            <person name="Putonti C."/>
            <person name="Lawley T."/>
            <person name="Wolfe A.J."/>
        </authorList>
    </citation>
    <scope>NUCLEOTIDE SEQUENCE [LARGE SCALE GENOMIC DNA]</scope>
    <source>
        <strain evidence="2">UMB0959</strain>
    </source>
</reference>
<dbReference type="AlphaFoldDB" id="A0AAF0YI01"/>
<dbReference type="InterPro" id="IPR012341">
    <property type="entry name" value="6hp_glycosidase-like_sf"/>
</dbReference>
<dbReference type="RefSeq" id="WP_102167115.1">
    <property type="nucleotide sequence ID" value="NZ_CP136964.1"/>
</dbReference>
<dbReference type="Gene3D" id="1.50.10.10">
    <property type="match status" value="1"/>
</dbReference>
<keyword evidence="2" id="KW-1185">Reference proteome</keyword>
<dbReference type="Proteomes" id="UP000243626">
    <property type="component" value="Chromosome"/>
</dbReference>
<gene>
    <name evidence="1" type="ORF">CJ229_006905</name>
</gene>
<dbReference type="GO" id="GO:0005975">
    <property type="term" value="P:carbohydrate metabolic process"/>
    <property type="evidence" value="ECO:0007669"/>
    <property type="project" value="InterPro"/>
</dbReference>
<sequence length="512" mass="59219">MIDFECSILKNSNFDNGIETPGFRNYTNKKNLLKEDIVKVGCLLLYGLLPMNTILELDYKKYKDILRFLNNFSYIPKDLLRLIEGIFNYDFFSIESVLISFDKINFNNSNKEFSENVFNLDKNDIRNKISESINNIIDSILIENKTIFLPSDPHIYDTNKLSVAHGFSGILYNLYILEKYTDKSTDLNNLYYEMISLLEKPNEYSSSLFMGNSGIAWVLETLGYHEISHIYIDYANKNLPKLNDLFYGKAGVGLSNLYFYKKTKEKKYLNEAKKIASSILKSAHQKNGKYYWKDCHDDVYNGYGRGSSGISLLYLYLFLETEDKKYLEIGEKALGFDIDNLTTDDTGKIGLNREPISSNKIVLSPYLYDGIAGVGSVLIRYFKVTKNNKYLHLVNKITNSLNIHFTMFPGYMRGLSGIVNFHLDVYSFTRNKLNLDIARRLASNFYLYEDRVKKGLYAGEQLIRLSNDYFTGSIGVTSTLARLYEINTHNDCNQNFFLDQYYMNLGSEVYEK</sequence>
<proteinExistence type="predicted"/>
<dbReference type="EMBL" id="CP136964">
    <property type="protein sequence ID" value="WOS95820.1"/>
    <property type="molecule type" value="Genomic_DNA"/>
</dbReference>
<dbReference type="SMART" id="SM01260">
    <property type="entry name" value="LANC_like"/>
    <property type="match status" value="1"/>
</dbReference>
<dbReference type="SUPFAM" id="SSF158745">
    <property type="entry name" value="LanC-like"/>
    <property type="match status" value="1"/>
</dbReference>
<accession>A0AAF0YI01</accession>
<reference evidence="1 2" key="2">
    <citation type="submission" date="2023-10" db="EMBL/GenBank/DDBJ databases">
        <authorList>
            <person name="Choi B."/>
        </authorList>
    </citation>
    <scope>NUCLEOTIDE SEQUENCE [LARGE SCALE GENOMIC DNA]</scope>
    <source>
        <strain evidence="1 2">UMB0959</strain>
    </source>
</reference>
<organism evidence="1 2">
    <name type="scientific">Nosocomiicoccus massiliensis</name>
    <dbReference type="NCBI Taxonomy" id="1232430"/>
    <lineage>
        <taxon>Bacteria</taxon>
        <taxon>Bacillati</taxon>
        <taxon>Bacillota</taxon>
        <taxon>Bacilli</taxon>
        <taxon>Bacillales</taxon>
        <taxon>Staphylococcaceae</taxon>
        <taxon>Nosocomiicoccus</taxon>
    </lineage>
</organism>
<dbReference type="InterPro" id="IPR007822">
    <property type="entry name" value="LANC-like"/>
</dbReference>